<feature type="compositionally biased region" description="Low complexity" evidence="3">
    <location>
        <begin position="719"/>
        <end position="732"/>
    </location>
</feature>
<dbReference type="GO" id="GO:0007165">
    <property type="term" value="P:signal transduction"/>
    <property type="evidence" value="ECO:0007669"/>
    <property type="project" value="InterPro"/>
</dbReference>
<dbReference type="Pfam" id="PF00307">
    <property type="entry name" value="CH"/>
    <property type="match status" value="2"/>
</dbReference>
<feature type="domain" description="PH" evidence="4">
    <location>
        <begin position="139"/>
        <end position="230"/>
    </location>
</feature>
<protein>
    <recommendedName>
        <fullName evidence="9">Pleckstrin domain-containing protein</fullName>
    </recommendedName>
</protein>
<dbReference type="CDD" id="cd00014">
    <property type="entry name" value="CH_SF"/>
    <property type="match status" value="1"/>
</dbReference>
<dbReference type="OrthoDB" id="20799at2759"/>
<feature type="compositionally biased region" description="Pro residues" evidence="3">
    <location>
        <begin position="651"/>
        <end position="663"/>
    </location>
</feature>
<evidence type="ECO:0000313" key="8">
    <source>
        <dbReference type="Proteomes" id="UP000695562"/>
    </source>
</evidence>
<feature type="region of interest" description="Disordered" evidence="3">
    <location>
        <begin position="556"/>
        <end position="778"/>
    </location>
</feature>
<feature type="compositionally biased region" description="Polar residues" evidence="3">
    <location>
        <begin position="603"/>
        <end position="612"/>
    </location>
</feature>
<feature type="region of interest" description="Disordered" evidence="3">
    <location>
        <begin position="860"/>
        <end position="967"/>
    </location>
</feature>
<feature type="region of interest" description="Disordered" evidence="3">
    <location>
        <begin position="99"/>
        <end position="144"/>
    </location>
</feature>
<feature type="compositionally biased region" description="Basic and acidic residues" evidence="3">
    <location>
        <begin position="934"/>
        <end position="950"/>
    </location>
</feature>
<feature type="domain" description="Calponin-homology (CH)" evidence="5">
    <location>
        <begin position="269"/>
        <end position="374"/>
    </location>
</feature>
<evidence type="ECO:0008006" key="9">
    <source>
        <dbReference type="Google" id="ProtNLM"/>
    </source>
</evidence>
<dbReference type="GO" id="GO:0051693">
    <property type="term" value="P:actin filament capping"/>
    <property type="evidence" value="ECO:0007669"/>
    <property type="project" value="UniProtKB-KW"/>
</dbReference>
<dbReference type="SUPFAM" id="SSF50729">
    <property type="entry name" value="PH domain-like"/>
    <property type="match status" value="1"/>
</dbReference>
<evidence type="ECO:0000256" key="3">
    <source>
        <dbReference type="SAM" id="MobiDB-lite"/>
    </source>
</evidence>
<feature type="compositionally biased region" description="Polar residues" evidence="3">
    <location>
        <begin position="860"/>
        <end position="870"/>
    </location>
</feature>
<evidence type="ECO:0000259" key="5">
    <source>
        <dbReference type="PROSITE" id="PS50021"/>
    </source>
</evidence>
<dbReference type="SUPFAM" id="SSF47576">
    <property type="entry name" value="Calponin-homology domain, CH-domain"/>
    <property type="match status" value="1"/>
</dbReference>
<accession>A0A8J4UW74</accession>
<evidence type="ECO:0000259" key="6">
    <source>
        <dbReference type="PROSITE" id="PS50200"/>
    </source>
</evidence>
<dbReference type="PROSITE" id="PS50021">
    <property type="entry name" value="CH"/>
    <property type="match status" value="2"/>
</dbReference>
<feature type="compositionally biased region" description="Low complexity" evidence="3">
    <location>
        <begin position="871"/>
        <end position="881"/>
    </location>
</feature>
<gene>
    <name evidence="7" type="ORF">CYY_001455</name>
</gene>
<dbReference type="InterPro" id="IPR001849">
    <property type="entry name" value="PH_domain"/>
</dbReference>
<dbReference type="InterPro" id="IPR011993">
    <property type="entry name" value="PH-like_dom_sf"/>
</dbReference>
<dbReference type="Gene3D" id="2.30.29.30">
    <property type="entry name" value="Pleckstrin-homology domain (PH domain)/Phosphotyrosine-binding domain (PTB)"/>
    <property type="match status" value="1"/>
</dbReference>
<feature type="domain" description="Calponin-homology (CH)" evidence="5">
    <location>
        <begin position="381"/>
        <end position="489"/>
    </location>
</feature>
<comment type="similarity">
    <text evidence="1">Belongs to the spectrin family.</text>
</comment>
<dbReference type="Pfam" id="PF00169">
    <property type="entry name" value="PH"/>
    <property type="match status" value="1"/>
</dbReference>
<evidence type="ECO:0000256" key="1">
    <source>
        <dbReference type="ARBA" id="ARBA00006826"/>
    </source>
</evidence>
<dbReference type="PROSITE" id="PS50003">
    <property type="entry name" value="PH_DOMAIN"/>
    <property type="match status" value="1"/>
</dbReference>
<feature type="region of interest" description="Disordered" evidence="3">
    <location>
        <begin position="526"/>
        <end position="545"/>
    </location>
</feature>
<proteinExistence type="inferred from homology"/>
<dbReference type="Gene3D" id="1.10.418.10">
    <property type="entry name" value="Calponin-like domain"/>
    <property type="match status" value="2"/>
</dbReference>
<dbReference type="InterPro" id="IPR000159">
    <property type="entry name" value="RA_dom"/>
</dbReference>
<feature type="compositionally biased region" description="Low complexity" evidence="3">
    <location>
        <begin position="951"/>
        <end position="962"/>
    </location>
</feature>
<feature type="domain" description="Ras-associating" evidence="6">
    <location>
        <begin position="5"/>
        <end position="91"/>
    </location>
</feature>
<keyword evidence="8" id="KW-1185">Reference proteome</keyword>
<dbReference type="Pfam" id="PF21989">
    <property type="entry name" value="RA_2"/>
    <property type="match status" value="1"/>
</dbReference>
<dbReference type="AlphaFoldDB" id="A0A8J4UW74"/>
<organism evidence="7 8">
    <name type="scientific">Polysphondylium violaceum</name>
    <dbReference type="NCBI Taxonomy" id="133409"/>
    <lineage>
        <taxon>Eukaryota</taxon>
        <taxon>Amoebozoa</taxon>
        <taxon>Evosea</taxon>
        <taxon>Eumycetozoa</taxon>
        <taxon>Dictyostelia</taxon>
        <taxon>Dictyosteliales</taxon>
        <taxon>Dictyosteliaceae</taxon>
        <taxon>Polysphondylium</taxon>
    </lineage>
</organism>
<feature type="compositionally biased region" description="Low complexity" evidence="3">
    <location>
        <begin position="754"/>
        <end position="763"/>
    </location>
</feature>
<keyword evidence="2" id="KW-0117">Actin capping</keyword>
<comment type="caution">
    <text evidence="7">The sequence shown here is derived from an EMBL/GenBank/DDBJ whole genome shotgun (WGS) entry which is preliminary data.</text>
</comment>
<feature type="compositionally biased region" description="Low complexity" evidence="3">
    <location>
        <begin position="910"/>
        <end position="924"/>
    </location>
</feature>
<dbReference type="Pfam" id="PF00788">
    <property type="entry name" value="RA"/>
    <property type="match status" value="1"/>
</dbReference>
<feature type="compositionally biased region" description="Acidic residues" evidence="3">
    <location>
        <begin position="736"/>
        <end position="753"/>
    </location>
</feature>
<feature type="compositionally biased region" description="Low complexity" evidence="3">
    <location>
        <begin position="117"/>
        <end position="130"/>
    </location>
</feature>
<dbReference type="InterPro" id="IPR001715">
    <property type="entry name" value="CH_dom"/>
</dbReference>
<sequence length="1066" mass="120612">MEAPVKKILKVFDQDGLYKTMAIEPSSTSDEICEKFAKKLFLNRTDITQFGLFLFEGGLRTQLKPTDFPFDFLVKNEKKDHKFYFLDPTGEFISFQEKASTAKAGGGPPSHAPPNPNTGGSSNSNNSKPNHAPPQPKATKGKSGYIMRKRAGRFETVWAVSKDQYLRLYESEDEMSSALYELPMENAIIEYKTNESVIVFTTNNSERYTFTCEKESDLSDWATELQATTAYSSSQKKAMNPAMMMGMGTFIPTSKDLNIKLSQKLENTESLGKALLNWTNFILSGKQLVCDADILTAYSDGSILVNLIDNLFDKQIVYRKGKSVYEMQHNLDKSFEVLKQVNADYGKIIAQDIIECKVSKVVIRLVWSIFISFFTKGEKEYVAKERLIAWCSKSIHEYPNNKAVGVVSGPNSLSNPLVFAALIDKYRPNTLDFNSLTKKSREEQAAAIIDVAHDKLSIPKIIDSSFFQEDQMDEKSFLLYLSMYYYYLSNEADSDRANIIKTSPNPRDQLEGECMVSNREKQMKILKEKHQQQEEEEKERKRKEKEIADAAAAAELEQQQAKEAEVAKPTPTVVKKPLPTPISKPIAKPIAKKLPAKLPATTVPESTPSQPEESIKKPLPTPVSKPIAKPIAKKLPAKQPAAVANSTTSTPSPPSPKPPPRKLPPQVNKQEQQEKEEQARKEKEQEESRLLKEKEEQETLNALEELELHEQRLREEQESLAALSGSLTSSSGFMDQQEEEIEEIIEEEQEEQDSSNNNDNNVVLIEKPKSNSVSSGMNPLDILDMIEKNPSSSELEAFRKAQQEKDDELMKMLEFDQQNEELEMFAQEYNRVQQEQTQLDSLYEKQQVFTLDHHNFNVNNVSTDDQPINDSSASTTASATTDEAPKKTARKPLPTLTKEQQEQRMSVMRPKSVVISPDVVSSPPDGADMTEPSNKQDDEDKQQDKQDKQDQQQTTQQQNTQQPKATPPGRVVVRICLEGFGEVLFCSFAIGYDTLCGQVRDMVIKKMKVSSAEENEYALHIVRDGLERVLDDDEVLLEAEDKIDRFVFKKNEIDRRYLISNHRPNK</sequence>
<feature type="compositionally biased region" description="Low complexity" evidence="3">
    <location>
        <begin position="637"/>
        <end position="650"/>
    </location>
</feature>
<reference evidence="7" key="1">
    <citation type="submission" date="2020-01" db="EMBL/GenBank/DDBJ databases">
        <title>Development of genomics and gene disruption for Polysphondylium violaceum indicates a role for the polyketide synthase stlB in stalk morphogenesis.</title>
        <authorList>
            <person name="Narita B."/>
            <person name="Kawabe Y."/>
            <person name="Kin K."/>
            <person name="Saito T."/>
            <person name="Gibbs R."/>
            <person name="Kuspa A."/>
            <person name="Muzny D."/>
            <person name="Queller D."/>
            <person name="Richards S."/>
            <person name="Strassman J."/>
            <person name="Sucgang R."/>
            <person name="Worley K."/>
            <person name="Schaap P."/>
        </authorList>
    </citation>
    <scope>NUCLEOTIDE SEQUENCE</scope>
    <source>
        <strain evidence="7">QSvi11</strain>
    </source>
</reference>
<feature type="compositionally biased region" description="Basic and acidic residues" evidence="3">
    <location>
        <begin position="671"/>
        <end position="697"/>
    </location>
</feature>
<dbReference type="PANTHER" id="PTHR11915">
    <property type="entry name" value="SPECTRIN/FILAMIN RELATED CYTOSKELETAL PROTEIN"/>
    <property type="match status" value="1"/>
</dbReference>
<name>A0A8J4UW74_9MYCE</name>
<feature type="compositionally biased region" description="Basic and acidic residues" evidence="3">
    <location>
        <begin position="706"/>
        <end position="717"/>
    </location>
</feature>
<evidence type="ECO:0000259" key="4">
    <source>
        <dbReference type="PROSITE" id="PS50003"/>
    </source>
</evidence>
<feature type="compositionally biased region" description="Low complexity" evidence="3">
    <location>
        <begin position="567"/>
        <end position="577"/>
    </location>
</feature>
<dbReference type="Proteomes" id="UP000695562">
    <property type="component" value="Unassembled WGS sequence"/>
</dbReference>
<dbReference type="InterPro" id="IPR036872">
    <property type="entry name" value="CH_dom_sf"/>
</dbReference>
<dbReference type="PROSITE" id="PS50200">
    <property type="entry name" value="RA"/>
    <property type="match status" value="2"/>
</dbReference>
<dbReference type="EMBL" id="AJWJ01000034">
    <property type="protein sequence ID" value="KAF2077266.1"/>
    <property type="molecule type" value="Genomic_DNA"/>
</dbReference>
<dbReference type="SMART" id="SM00233">
    <property type="entry name" value="PH"/>
    <property type="match status" value="1"/>
</dbReference>
<evidence type="ECO:0000313" key="7">
    <source>
        <dbReference type="EMBL" id="KAF2077266.1"/>
    </source>
</evidence>
<feature type="domain" description="Ras-associating" evidence="6">
    <location>
        <begin position="993"/>
        <end position="1053"/>
    </location>
</feature>
<evidence type="ECO:0000256" key="2">
    <source>
        <dbReference type="ARBA" id="ARBA00022467"/>
    </source>
</evidence>